<sequence>MFATPQRAAYAVDRHTVLRRDSINVECVVPQTNRLIAQTQHKSAGKLMDDHHVAVHVLVHYAFGAIVLDSEDRGYTTIVGDSNVRKATVIPYCGRCDILGVWHDLH</sequence>
<evidence type="ECO:0000313" key="2">
    <source>
        <dbReference type="Proteomes" id="UP000494322"/>
    </source>
</evidence>
<organism evidence="1 2">
    <name type="scientific">Burkholderia cenocepacia</name>
    <dbReference type="NCBI Taxonomy" id="95486"/>
    <lineage>
        <taxon>Bacteria</taxon>
        <taxon>Pseudomonadati</taxon>
        <taxon>Pseudomonadota</taxon>
        <taxon>Betaproteobacteria</taxon>
        <taxon>Burkholderiales</taxon>
        <taxon>Burkholderiaceae</taxon>
        <taxon>Burkholderia</taxon>
        <taxon>Burkholderia cepacia complex</taxon>
    </lineage>
</organism>
<accession>A0A6J5JSU0</accession>
<dbReference type="AlphaFoldDB" id="A0A6J5JSU0"/>
<protein>
    <submittedName>
        <fullName evidence="1">Uncharacterized protein</fullName>
    </submittedName>
</protein>
<reference evidence="1 2" key="1">
    <citation type="submission" date="2020-04" db="EMBL/GenBank/DDBJ databases">
        <authorList>
            <person name="Depoorter E."/>
        </authorList>
    </citation>
    <scope>NUCLEOTIDE SEQUENCE [LARGE SCALE GENOMIC DNA]</scope>
    <source>
        <strain evidence="1 2">BCC0132</strain>
    </source>
</reference>
<name>A0A6J5JSU0_9BURK</name>
<gene>
    <name evidence="1" type="ORF">BCO9919_06595</name>
</gene>
<evidence type="ECO:0000313" key="1">
    <source>
        <dbReference type="EMBL" id="CAB3975083.1"/>
    </source>
</evidence>
<proteinExistence type="predicted"/>
<dbReference type="EMBL" id="CABWIK020000067">
    <property type="protein sequence ID" value="CAB3975083.1"/>
    <property type="molecule type" value="Genomic_DNA"/>
</dbReference>
<dbReference type="Proteomes" id="UP000494322">
    <property type="component" value="Unassembled WGS sequence"/>
</dbReference>